<accession>A0A2J6SKE6</accession>
<evidence type="ECO:0008006" key="4">
    <source>
        <dbReference type="Google" id="ProtNLM"/>
    </source>
</evidence>
<gene>
    <name evidence="2" type="ORF">K444DRAFT_620384</name>
</gene>
<dbReference type="InParanoid" id="A0A2J6SKE6"/>
<evidence type="ECO:0000256" key="1">
    <source>
        <dbReference type="SAM" id="MobiDB-lite"/>
    </source>
</evidence>
<feature type="compositionally biased region" description="Basic and acidic residues" evidence="1">
    <location>
        <begin position="286"/>
        <end position="302"/>
    </location>
</feature>
<dbReference type="EMBL" id="KZ613912">
    <property type="protein sequence ID" value="PMD51242.1"/>
    <property type="molecule type" value="Genomic_DNA"/>
</dbReference>
<keyword evidence="3" id="KW-1185">Reference proteome</keyword>
<organism evidence="2 3">
    <name type="scientific">Hyaloscypha bicolor E</name>
    <dbReference type="NCBI Taxonomy" id="1095630"/>
    <lineage>
        <taxon>Eukaryota</taxon>
        <taxon>Fungi</taxon>
        <taxon>Dikarya</taxon>
        <taxon>Ascomycota</taxon>
        <taxon>Pezizomycotina</taxon>
        <taxon>Leotiomycetes</taxon>
        <taxon>Helotiales</taxon>
        <taxon>Hyaloscyphaceae</taxon>
        <taxon>Hyaloscypha</taxon>
        <taxon>Hyaloscypha bicolor</taxon>
    </lineage>
</organism>
<reference evidence="2 3" key="1">
    <citation type="submission" date="2016-04" db="EMBL/GenBank/DDBJ databases">
        <title>A degradative enzymes factory behind the ericoid mycorrhizal symbiosis.</title>
        <authorList>
            <consortium name="DOE Joint Genome Institute"/>
            <person name="Martino E."/>
            <person name="Morin E."/>
            <person name="Grelet G."/>
            <person name="Kuo A."/>
            <person name="Kohler A."/>
            <person name="Daghino S."/>
            <person name="Barry K."/>
            <person name="Choi C."/>
            <person name="Cichocki N."/>
            <person name="Clum A."/>
            <person name="Copeland A."/>
            <person name="Hainaut M."/>
            <person name="Haridas S."/>
            <person name="Labutti K."/>
            <person name="Lindquist E."/>
            <person name="Lipzen A."/>
            <person name="Khouja H.-R."/>
            <person name="Murat C."/>
            <person name="Ohm R."/>
            <person name="Olson A."/>
            <person name="Spatafora J."/>
            <person name="Veneault-Fourrey C."/>
            <person name="Henrissat B."/>
            <person name="Grigoriev I."/>
            <person name="Martin F."/>
            <person name="Perotto S."/>
        </authorList>
    </citation>
    <scope>NUCLEOTIDE SEQUENCE [LARGE SCALE GENOMIC DNA]</scope>
    <source>
        <strain evidence="2 3">E</strain>
    </source>
</reference>
<evidence type="ECO:0000313" key="2">
    <source>
        <dbReference type="EMBL" id="PMD51242.1"/>
    </source>
</evidence>
<name>A0A2J6SKE6_9HELO</name>
<proteinExistence type="predicted"/>
<dbReference type="OrthoDB" id="3559235at2759"/>
<sequence length="309" mass="34385">MAEVLGTASAVVQLLEAAISVMGRLRRAFERQKEMAAVLEKHDLELNNLISLVRTIEDEKDLRTDAVSKELKKLGDIERELVDCLNGIDPGTKGKVHQIAHQLFHGSKEERKLANIMNDLTRAKLDLSFRVQVASVGVIRDVGDAVLVNAETINRIDRCLRELLGEGKGLRIAKLLRDGCPQDQDGNFRLKRADVDEALEYDDGNKRSGNGPGHYVREKVRKIDNNKAEKNSLVVAAPVVTDIWAHMDRIEINGNSALDGGAVIGYPMGVEGLEFTKYLLDRQERIADKERQATKEEREAERGSMTPKG</sequence>
<protein>
    <recommendedName>
        <fullName evidence="4">Fungal N-terminal domain-containing protein</fullName>
    </recommendedName>
</protein>
<feature type="region of interest" description="Disordered" evidence="1">
    <location>
        <begin position="286"/>
        <end position="309"/>
    </location>
</feature>
<dbReference type="AlphaFoldDB" id="A0A2J6SKE6"/>
<dbReference type="Proteomes" id="UP000235371">
    <property type="component" value="Unassembled WGS sequence"/>
</dbReference>
<evidence type="ECO:0000313" key="3">
    <source>
        <dbReference type="Proteomes" id="UP000235371"/>
    </source>
</evidence>
<dbReference type="RefSeq" id="XP_024728146.1">
    <property type="nucleotide sequence ID" value="XM_024881696.1"/>
</dbReference>
<dbReference type="GeneID" id="36589773"/>